<protein>
    <submittedName>
        <fullName evidence="2">AAA family ATPase</fullName>
    </submittedName>
</protein>
<evidence type="ECO:0000313" key="2">
    <source>
        <dbReference type="EMBL" id="CAA6817125.1"/>
    </source>
</evidence>
<name>A0A6S6TD69_9GAMM</name>
<feature type="non-terminal residue" evidence="2">
    <location>
        <position position="73"/>
    </location>
</feature>
<dbReference type="EMBL" id="CACVAY010000082">
    <property type="protein sequence ID" value="CAA6817125.1"/>
    <property type="molecule type" value="Genomic_DNA"/>
</dbReference>
<dbReference type="SUPFAM" id="SSF52540">
    <property type="entry name" value="P-loop containing nucleoside triphosphate hydrolases"/>
    <property type="match status" value="1"/>
</dbReference>
<organism evidence="2">
    <name type="scientific">uncultured Thiotrichaceae bacterium</name>
    <dbReference type="NCBI Taxonomy" id="298394"/>
    <lineage>
        <taxon>Bacteria</taxon>
        <taxon>Pseudomonadati</taxon>
        <taxon>Pseudomonadota</taxon>
        <taxon>Gammaproteobacteria</taxon>
        <taxon>Thiotrichales</taxon>
        <taxon>Thiotrichaceae</taxon>
        <taxon>environmental samples</taxon>
    </lineage>
</organism>
<gene>
    <name evidence="2" type="ORF">HELGO_WM17214</name>
</gene>
<proteinExistence type="predicted"/>
<feature type="domain" description="AAA" evidence="1">
    <location>
        <begin position="22"/>
        <end position="65"/>
    </location>
</feature>
<dbReference type="InterPro" id="IPR041682">
    <property type="entry name" value="AAA_14"/>
</dbReference>
<reference evidence="2" key="1">
    <citation type="submission" date="2020-01" db="EMBL/GenBank/DDBJ databases">
        <authorList>
            <person name="Meier V. D."/>
            <person name="Meier V D."/>
        </authorList>
    </citation>
    <scope>NUCLEOTIDE SEQUENCE</scope>
    <source>
        <strain evidence="2">HLG_WM_MAG_07</strain>
    </source>
</reference>
<accession>A0A6S6TD69</accession>
<dbReference type="AlphaFoldDB" id="A0A6S6TD69"/>
<dbReference type="Gene3D" id="3.40.50.300">
    <property type="entry name" value="P-loop containing nucleotide triphosphate hydrolases"/>
    <property type="match status" value="1"/>
</dbReference>
<sequence length="73" mass="8171">MKDSALYPRFSETQLREAIADTPVILIHGSRQCGKTTLAQSVGEELGYRYISFDDDTQLQAAKNDPVGYIYTL</sequence>
<evidence type="ECO:0000259" key="1">
    <source>
        <dbReference type="Pfam" id="PF13173"/>
    </source>
</evidence>
<dbReference type="Pfam" id="PF13173">
    <property type="entry name" value="AAA_14"/>
    <property type="match status" value="1"/>
</dbReference>
<dbReference type="InterPro" id="IPR027417">
    <property type="entry name" value="P-loop_NTPase"/>
</dbReference>